<evidence type="ECO:0000256" key="1">
    <source>
        <dbReference type="ARBA" id="ARBA00005054"/>
    </source>
</evidence>
<dbReference type="EC" id="2.1.2.2" evidence="4"/>
<feature type="binding site" evidence="4">
    <location>
        <position position="68"/>
    </location>
    <ligand>
        <name>(6R)-10-formyltetrahydrofolate</name>
        <dbReference type="ChEBI" id="CHEBI:195366"/>
    </ligand>
</feature>
<sequence>MSRKKCLAVFASGTGSNFEAIVTACEQGKIPAETVALVCDKPSARVVERASRHGVKSFTFDPKSFASKVEMETVIADFLDENGVDLVCLAGYMRIISDTLLSRYDGKIINIHPSLLPAFPGARAVEQAMEYGVKVFGVTIHYVDRTVDGGRIIAQRAVPYEGNDIDELFGLIHAVEHELYPETIARLLSV</sequence>
<dbReference type="GO" id="GO:0004644">
    <property type="term" value="F:phosphoribosylglycinamide formyltransferase activity"/>
    <property type="evidence" value="ECO:0007669"/>
    <property type="project" value="UniProtKB-UniRule"/>
</dbReference>
<evidence type="ECO:0000256" key="4">
    <source>
        <dbReference type="HAMAP-Rule" id="MF_01930"/>
    </source>
</evidence>
<dbReference type="NCBIfam" id="TIGR00639">
    <property type="entry name" value="PurN"/>
    <property type="match status" value="1"/>
</dbReference>
<dbReference type="UniPathway" id="UPA00074">
    <property type="reaction ID" value="UER00126"/>
</dbReference>
<dbReference type="AlphaFoldDB" id="K0X3I5"/>
<keyword evidence="7" id="KW-1185">Reference proteome</keyword>
<comment type="caution">
    <text evidence="6">The sequence shown here is derived from an EMBL/GenBank/DDBJ whole genome shotgun (WGS) entry which is preliminary data.</text>
</comment>
<feature type="site" description="Raises pKa of active site His" evidence="4">
    <location>
        <position position="148"/>
    </location>
</feature>
<comment type="function">
    <text evidence="4">Catalyzes the transfer of a formyl group from 10-formyltetrahydrofolate to 5-phospho-ribosyl-glycinamide (GAR), producing 5-phospho-ribosyl-N-formylglycinamide (FGAR) and tetrahydrofolate.</text>
</comment>
<evidence type="ECO:0000259" key="5">
    <source>
        <dbReference type="Pfam" id="PF00551"/>
    </source>
</evidence>
<reference evidence="6 7" key="1">
    <citation type="submission" date="2012-08" db="EMBL/GenBank/DDBJ databases">
        <title>The Genome Sequence of Barnesiella intestinihominis YIT 11860.</title>
        <authorList>
            <consortium name="The Broad Institute Genome Sequencing Platform"/>
            <person name="Earl A."/>
            <person name="Ward D."/>
            <person name="Feldgarden M."/>
            <person name="Gevers D."/>
            <person name="Morotomi M."/>
            <person name="Walker B."/>
            <person name="Young S.K."/>
            <person name="Zeng Q."/>
            <person name="Gargeya S."/>
            <person name="Fitzgerald M."/>
            <person name="Haas B."/>
            <person name="Abouelleil A."/>
            <person name="Alvarado L."/>
            <person name="Arachchi H.M."/>
            <person name="Berlin A.M."/>
            <person name="Chapman S.B."/>
            <person name="Goldberg J."/>
            <person name="Griggs A."/>
            <person name="Gujja S."/>
            <person name="Hansen M."/>
            <person name="Howarth C."/>
            <person name="Imamovic A."/>
            <person name="Larimer J."/>
            <person name="McCowen C."/>
            <person name="Montmayeur A."/>
            <person name="Murphy C."/>
            <person name="Neiman D."/>
            <person name="Pearson M."/>
            <person name="Priest M."/>
            <person name="Roberts A."/>
            <person name="Saif S."/>
            <person name="Shea T."/>
            <person name="Sisk P."/>
            <person name="Sykes S."/>
            <person name="Wortman J."/>
            <person name="Nusbaum C."/>
            <person name="Birren B."/>
        </authorList>
    </citation>
    <scope>NUCLEOTIDE SEQUENCE [LARGE SCALE GENOMIC DNA]</scope>
    <source>
        <strain evidence="6 7">YIT 11860</strain>
    </source>
</reference>
<dbReference type="InterPro" id="IPR002376">
    <property type="entry name" value="Formyl_transf_N"/>
</dbReference>
<dbReference type="OrthoDB" id="9806170at2"/>
<dbReference type="PANTHER" id="PTHR43369:SF2">
    <property type="entry name" value="PHOSPHORIBOSYLGLYCINAMIDE FORMYLTRANSFERASE"/>
    <property type="match status" value="1"/>
</dbReference>
<dbReference type="GeneID" id="77850004"/>
<dbReference type="PATRIC" id="fig|742726.3.peg.2950"/>
<evidence type="ECO:0000313" key="6">
    <source>
        <dbReference type="EMBL" id="EJZ62154.1"/>
    </source>
</evidence>
<dbReference type="PANTHER" id="PTHR43369">
    <property type="entry name" value="PHOSPHORIBOSYLGLYCINAMIDE FORMYLTRANSFERASE"/>
    <property type="match status" value="1"/>
</dbReference>
<dbReference type="Pfam" id="PF00551">
    <property type="entry name" value="Formyl_trans_N"/>
    <property type="match status" value="1"/>
</dbReference>
<dbReference type="GO" id="GO:0005829">
    <property type="term" value="C:cytosol"/>
    <property type="evidence" value="ECO:0007669"/>
    <property type="project" value="TreeGrafter"/>
</dbReference>
<gene>
    <name evidence="4" type="primary">purN</name>
    <name evidence="6" type="ORF">HMPREF9448_02837</name>
</gene>
<protein>
    <recommendedName>
        <fullName evidence="4">Phosphoribosylglycinamide formyltransferase</fullName>
        <ecNumber evidence="4">2.1.2.2</ecNumber>
    </recommendedName>
    <alternativeName>
        <fullName evidence="4">5'-phosphoribosylglycinamide transformylase</fullName>
    </alternativeName>
    <alternativeName>
        <fullName evidence="4">GAR transformylase</fullName>
        <shortName evidence="4">GART</shortName>
    </alternativeName>
</protein>
<comment type="pathway">
    <text evidence="1 4">Purine metabolism; IMP biosynthesis via de novo pathway; N(2)-formyl-N(1)-(5-phospho-D-ribosyl)glycinamide from N(1)-(5-phospho-D-ribosyl)glycinamide (10-formyl THF route): step 1/1.</text>
</comment>
<evidence type="ECO:0000256" key="3">
    <source>
        <dbReference type="ARBA" id="ARBA00022755"/>
    </source>
</evidence>
<feature type="active site" description="Proton donor" evidence="4">
    <location>
        <position position="112"/>
    </location>
</feature>
<dbReference type="CDD" id="cd08645">
    <property type="entry name" value="FMT_core_GART"/>
    <property type="match status" value="1"/>
</dbReference>
<dbReference type="HOGENOM" id="CLU_038395_1_3_10"/>
<evidence type="ECO:0000313" key="7">
    <source>
        <dbReference type="Proteomes" id="UP000006044"/>
    </source>
</evidence>
<accession>K0X3I5</accession>
<dbReference type="HAMAP" id="MF_01930">
    <property type="entry name" value="PurN"/>
    <property type="match status" value="1"/>
</dbReference>
<feature type="binding site" evidence="4">
    <location>
        <begin position="15"/>
        <end position="17"/>
    </location>
    <ligand>
        <name>N(1)-(5-phospho-beta-D-ribosyl)glycinamide</name>
        <dbReference type="ChEBI" id="CHEBI:143788"/>
    </ligand>
</feature>
<organism evidence="6 7">
    <name type="scientific">Barnesiella intestinihominis YIT 11860</name>
    <dbReference type="NCBI Taxonomy" id="742726"/>
    <lineage>
        <taxon>Bacteria</taxon>
        <taxon>Pseudomonadati</taxon>
        <taxon>Bacteroidota</taxon>
        <taxon>Bacteroidia</taxon>
        <taxon>Bacteroidales</taxon>
        <taxon>Barnesiellaceae</taxon>
        <taxon>Barnesiella</taxon>
    </lineage>
</organism>
<dbReference type="RefSeq" id="WP_008863208.1">
    <property type="nucleotide sequence ID" value="NZ_CAXSYG010000001.1"/>
</dbReference>
<evidence type="ECO:0000256" key="2">
    <source>
        <dbReference type="ARBA" id="ARBA00022679"/>
    </source>
</evidence>
<dbReference type="GO" id="GO:0006189">
    <property type="term" value="P:'de novo' IMP biosynthetic process"/>
    <property type="evidence" value="ECO:0007669"/>
    <property type="project" value="UniProtKB-UniRule"/>
</dbReference>
<dbReference type="EMBL" id="ADLE01000018">
    <property type="protein sequence ID" value="EJZ62154.1"/>
    <property type="molecule type" value="Genomic_DNA"/>
</dbReference>
<comment type="similarity">
    <text evidence="4">Belongs to the GART family.</text>
</comment>
<dbReference type="Proteomes" id="UP000006044">
    <property type="component" value="Unassembled WGS sequence"/>
</dbReference>
<dbReference type="InterPro" id="IPR004607">
    <property type="entry name" value="GART"/>
</dbReference>
<feature type="domain" description="Formyl transferase N-terminal" evidence="5">
    <location>
        <begin position="7"/>
        <end position="184"/>
    </location>
</feature>
<keyword evidence="3 4" id="KW-0658">Purine biosynthesis</keyword>
<feature type="binding site" evidence="4">
    <location>
        <begin position="93"/>
        <end position="96"/>
    </location>
    <ligand>
        <name>(6R)-10-formyltetrahydrofolate</name>
        <dbReference type="ChEBI" id="CHEBI:195366"/>
    </ligand>
</feature>
<dbReference type="SUPFAM" id="SSF53328">
    <property type="entry name" value="Formyltransferase"/>
    <property type="match status" value="1"/>
</dbReference>
<proteinExistence type="inferred from homology"/>
<dbReference type="eggNOG" id="COG0299">
    <property type="taxonomic scope" value="Bacteria"/>
</dbReference>
<name>K0X3I5_9BACT</name>
<feature type="binding site" evidence="4">
    <location>
        <position position="110"/>
    </location>
    <ligand>
        <name>(6R)-10-formyltetrahydrofolate</name>
        <dbReference type="ChEBI" id="CHEBI:195366"/>
    </ligand>
</feature>
<dbReference type="Gene3D" id="3.40.50.170">
    <property type="entry name" value="Formyl transferase, N-terminal domain"/>
    <property type="match status" value="1"/>
</dbReference>
<keyword evidence="2 4" id="KW-0808">Transferase</keyword>
<dbReference type="STRING" id="742726.HMPREF9448_02837"/>
<dbReference type="InterPro" id="IPR036477">
    <property type="entry name" value="Formyl_transf_N_sf"/>
</dbReference>
<comment type="catalytic activity">
    <reaction evidence="4">
        <text>N(1)-(5-phospho-beta-D-ribosyl)glycinamide + (6R)-10-formyltetrahydrofolate = N(2)-formyl-N(1)-(5-phospho-beta-D-ribosyl)glycinamide + (6S)-5,6,7,8-tetrahydrofolate + H(+)</text>
        <dbReference type="Rhea" id="RHEA:15053"/>
        <dbReference type="ChEBI" id="CHEBI:15378"/>
        <dbReference type="ChEBI" id="CHEBI:57453"/>
        <dbReference type="ChEBI" id="CHEBI:143788"/>
        <dbReference type="ChEBI" id="CHEBI:147286"/>
        <dbReference type="ChEBI" id="CHEBI:195366"/>
        <dbReference type="EC" id="2.1.2.2"/>
    </reaction>
</comment>